<dbReference type="Proteomes" id="UP001151287">
    <property type="component" value="Unassembled WGS sequence"/>
</dbReference>
<dbReference type="CDD" id="cd00090">
    <property type="entry name" value="HTH_ARSR"/>
    <property type="match status" value="1"/>
</dbReference>
<feature type="region of interest" description="Disordered" evidence="1">
    <location>
        <begin position="173"/>
        <end position="235"/>
    </location>
</feature>
<dbReference type="Pfam" id="PF00480">
    <property type="entry name" value="ROK"/>
    <property type="match status" value="1"/>
</dbReference>
<name>A0A9P9Z690_9POAL</name>
<dbReference type="PROSITE" id="PS51644">
    <property type="entry name" value="HTH_OST"/>
    <property type="match status" value="1"/>
</dbReference>
<dbReference type="Gene3D" id="3.40.50.1010">
    <property type="entry name" value="5'-nuclease"/>
    <property type="match status" value="1"/>
</dbReference>
<dbReference type="AlphaFoldDB" id="A0A9P9Z690"/>
<comment type="caution">
    <text evidence="3">The sequence shown here is derived from an EMBL/GenBank/DDBJ whole genome shotgun (WGS) entry which is preliminary data.</text>
</comment>
<dbReference type="CDD" id="cd11297">
    <property type="entry name" value="PIN_LabA-like_N_1"/>
    <property type="match status" value="1"/>
</dbReference>
<dbReference type="OrthoDB" id="2968753at2759"/>
<dbReference type="PANTHER" id="PTHR18964:SF173">
    <property type="entry name" value="GLUCOKINASE"/>
    <property type="match status" value="1"/>
</dbReference>
<feature type="compositionally biased region" description="Low complexity" evidence="1">
    <location>
        <begin position="173"/>
        <end position="210"/>
    </location>
</feature>
<organism evidence="3 4">
    <name type="scientific">Rhynchospora breviuscula</name>
    <dbReference type="NCBI Taxonomy" id="2022672"/>
    <lineage>
        <taxon>Eukaryota</taxon>
        <taxon>Viridiplantae</taxon>
        <taxon>Streptophyta</taxon>
        <taxon>Embryophyta</taxon>
        <taxon>Tracheophyta</taxon>
        <taxon>Spermatophyta</taxon>
        <taxon>Magnoliopsida</taxon>
        <taxon>Liliopsida</taxon>
        <taxon>Poales</taxon>
        <taxon>Cyperaceae</taxon>
        <taxon>Cyperoideae</taxon>
        <taxon>Rhynchosporeae</taxon>
        <taxon>Rhynchospora</taxon>
    </lineage>
</organism>
<keyword evidence="4" id="KW-1185">Reference proteome</keyword>
<dbReference type="Pfam" id="PF01936">
    <property type="entry name" value="NYN"/>
    <property type="match status" value="1"/>
</dbReference>
<dbReference type="CDD" id="cd10146">
    <property type="entry name" value="LabA_like_C"/>
    <property type="match status" value="1"/>
</dbReference>
<dbReference type="SUPFAM" id="SSF46785">
    <property type="entry name" value="Winged helix' DNA-binding domain"/>
    <property type="match status" value="1"/>
</dbReference>
<evidence type="ECO:0000259" key="2">
    <source>
        <dbReference type="PROSITE" id="PS51644"/>
    </source>
</evidence>
<dbReference type="PANTHER" id="PTHR18964">
    <property type="entry name" value="ROK (REPRESSOR, ORF, KINASE) FAMILY"/>
    <property type="match status" value="1"/>
</dbReference>
<dbReference type="InterPro" id="IPR043129">
    <property type="entry name" value="ATPase_NBD"/>
</dbReference>
<dbReference type="CDD" id="cd24076">
    <property type="entry name" value="ASKHA_ATPase_ROK_BsXylR-like"/>
    <property type="match status" value="1"/>
</dbReference>
<evidence type="ECO:0000313" key="3">
    <source>
        <dbReference type="EMBL" id="KAJ1683146.1"/>
    </source>
</evidence>
<sequence>MSWYDRVHGRNSYQKDRARIADDPRDPEIAERLASATVDLGAIIDYAASFGTIVLVRAYADWSSPVNAVYRSQLVARAVDLVQLFPAAAYAKNGADIRLAVDAVEDMFRLPDLTHMVIVAGDSDYVPLAQRCKRLGRYVIGVGVAGSTAKSLAAACDEFESYDSLPGVEPVPARAARAGGRAEASTTPAPAPVETPSASAASEPEAQVPAKRTARRARSNGTGEPIKVEDDPQDSATRLLERALRLGHERDDSEWLHSSAVKQHMRRMDPSFSEKALGYRSFSDFVKARGEVAELEETGHERLVRLHPAKAARLIESLKRHGRLTQVELAGSTGLSPATVSNIVKELTAAGLLHTSFTSRSGRRATLVSLSRQLGLVAGVHFSSRQLHIAIADVTRTIVAQTTLPLPLDHRHDAELDRLAILLGDMMESLGSTVGDLLAVGLALPAPIDPQTGMVSTPGLLRGWEGVDVADRLRSRIDRPVYVDSEANLGGLAEAREGSSRAATSSVYIRVGHTISAGLIVGGDLFRGVNGKAGQIGHVTIDENGPICRCRNRGCLETYAGGPALLSLFPPSDGMHRLSDLLQAAEDGDGSSRRVIADAGRHIGIAAASLCNLFDPDLIVVGGELGQAGEILMAPMRHSLDRSALAAAGGLPEIVAASFGEWAEARGAIAIALDHVTVDAEALPFSA</sequence>
<dbReference type="InterPro" id="IPR021139">
    <property type="entry name" value="NYN"/>
</dbReference>
<dbReference type="SUPFAM" id="SSF53067">
    <property type="entry name" value="Actin-like ATPase domain"/>
    <property type="match status" value="1"/>
</dbReference>
<dbReference type="InterPro" id="IPR025605">
    <property type="entry name" value="OST-HTH/LOTUS_dom"/>
</dbReference>
<feature type="domain" description="HTH OST-type" evidence="2">
    <location>
        <begin position="232"/>
        <end position="310"/>
    </location>
</feature>
<evidence type="ECO:0000313" key="4">
    <source>
        <dbReference type="Proteomes" id="UP001151287"/>
    </source>
</evidence>
<dbReference type="EMBL" id="JAMQYH010000363">
    <property type="protein sequence ID" value="KAJ1683146.1"/>
    <property type="molecule type" value="Genomic_DNA"/>
</dbReference>
<proteinExistence type="predicted"/>
<dbReference type="Pfam" id="PF12872">
    <property type="entry name" value="OST-HTH"/>
    <property type="match status" value="1"/>
</dbReference>
<dbReference type="InterPro" id="IPR011991">
    <property type="entry name" value="ArsR-like_HTH"/>
</dbReference>
<dbReference type="Gene3D" id="3.30.420.40">
    <property type="match status" value="2"/>
</dbReference>
<dbReference type="Gene3D" id="3.30.420.610">
    <property type="entry name" value="LOTUS domain-like"/>
    <property type="match status" value="1"/>
</dbReference>
<dbReference type="InterPro" id="IPR036390">
    <property type="entry name" value="WH_DNA-bd_sf"/>
</dbReference>
<dbReference type="GO" id="GO:0004540">
    <property type="term" value="F:RNA nuclease activity"/>
    <property type="evidence" value="ECO:0007669"/>
    <property type="project" value="InterPro"/>
</dbReference>
<dbReference type="InterPro" id="IPR000600">
    <property type="entry name" value="ROK"/>
</dbReference>
<gene>
    <name evidence="3" type="ORF">LUZ63_021643</name>
</gene>
<evidence type="ECO:0000256" key="1">
    <source>
        <dbReference type="SAM" id="MobiDB-lite"/>
    </source>
</evidence>
<dbReference type="Pfam" id="PF13412">
    <property type="entry name" value="HTH_24"/>
    <property type="match status" value="1"/>
</dbReference>
<dbReference type="Gene3D" id="1.10.10.10">
    <property type="entry name" value="Winged helix-like DNA-binding domain superfamily/Winged helix DNA-binding domain"/>
    <property type="match status" value="1"/>
</dbReference>
<dbReference type="InterPro" id="IPR041966">
    <property type="entry name" value="LOTUS-like"/>
</dbReference>
<reference evidence="3" key="1">
    <citation type="journal article" date="2022" name="Cell">
        <title>Repeat-based holocentromeres influence genome architecture and karyotype evolution.</title>
        <authorList>
            <person name="Hofstatter P.G."/>
            <person name="Thangavel G."/>
            <person name="Lux T."/>
            <person name="Neumann P."/>
            <person name="Vondrak T."/>
            <person name="Novak P."/>
            <person name="Zhang M."/>
            <person name="Costa L."/>
            <person name="Castellani M."/>
            <person name="Scott A."/>
            <person name="Toegelov H."/>
            <person name="Fuchs J."/>
            <person name="Mata-Sucre Y."/>
            <person name="Dias Y."/>
            <person name="Vanzela A.L.L."/>
            <person name="Huettel B."/>
            <person name="Almeida C.C.S."/>
            <person name="Simkova H."/>
            <person name="Souza G."/>
            <person name="Pedrosa-Harand A."/>
            <person name="Macas J."/>
            <person name="Mayer K.F.X."/>
            <person name="Houben A."/>
            <person name="Marques A."/>
        </authorList>
    </citation>
    <scope>NUCLEOTIDE SEQUENCE</scope>
    <source>
        <strain evidence="3">RhyBre1mFocal</strain>
    </source>
</reference>
<accession>A0A9P9Z690</accession>
<dbReference type="InterPro" id="IPR036388">
    <property type="entry name" value="WH-like_DNA-bd_sf"/>
</dbReference>
<protein>
    <recommendedName>
        <fullName evidence="2">HTH OST-type domain-containing protein</fullName>
    </recommendedName>
</protein>